<accession>A0ABQ4Y0K8</accession>
<protein>
    <submittedName>
        <fullName evidence="2">Uncharacterized protein</fullName>
    </submittedName>
</protein>
<organism evidence="2 3">
    <name type="scientific">Tanacetum coccineum</name>
    <dbReference type="NCBI Taxonomy" id="301880"/>
    <lineage>
        <taxon>Eukaryota</taxon>
        <taxon>Viridiplantae</taxon>
        <taxon>Streptophyta</taxon>
        <taxon>Embryophyta</taxon>
        <taxon>Tracheophyta</taxon>
        <taxon>Spermatophyta</taxon>
        <taxon>Magnoliopsida</taxon>
        <taxon>eudicotyledons</taxon>
        <taxon>Gunneridae</taxon>
        <taxon>Pentapetalae</taxon>
        <taxon>asterids</taxon>
        <taxon>campanulids</taxon>
        <taxon>Asterales</taxon>
        <taxon>Asteraceae</taxon>
        <taxon>Asteroideae</taxon>
        <taxon>Anthemideae</taxon>
        <taxon>Anthemidinae</taxon>
        <taxon>Tanacetum</taxon>
    </lineage>
</organism>
<sequence length="163" mass="17872">MATSQSSTSRITKKPKITIKPPRKQLFIDLTKDEHKTPSPKNKPQSPHAPIKTPSTRGTSSSSSIPSKLNSSPFYSSSPSNNPYLEISNNSPPPRVFHPSPTYEHQPMNITLSPFLITPLGYTFNTPSPPLPSPPIIGHPVPFNILDAQEATCTKPRYAYADP</sequence>
<evidence type="ECO:0000313" key="3">
    <source>
        <dbReference type="Proteomes" id="UP001151760"/>
    </source>
</evidence>
<feature type="compositionally biased region" description="Low complexity" evidence="1">
    <location>
        <begin position="53"/>
        <end position="83"/>
    </location>
</feature>
<proteinExistence type="predicted"/>
<comment type="caution">
    <text evidence="2">The sequence shown here is derived from an EMBL/GenBank/DDBJ whole genome shotgun (WGS) entry which is preliminary data.</text>
</comment>
<feature type="region of interest" description="Disordered" evidence="1">
    <location>
        <begin position="1"/>
        <end position="103"/>
    </location>
</feature>
<feature type="compositionally biased region" description="Basic residues" evidence="1">
    <location>
        <begin position="11"/>
        <end position="23"/>
    </location>
</feature>
<reference evidence="2" key="2">
    <citation type="submission" date="2022-01" db="EMBL/GenBank/DDBJ databases">
        <authorList>
            <person name="Yamashiro T."/>
            <person name="Shiraishi A."/>
            <person name="Satake H."/>
            <person name="Nakayama K."/>
        </authorList>
    </citation>
    <scope>NUCLEOTIDE SEQUENCE</scope>
</reference>
<gene>
    <name evidence="2" type="ORF">Tco_0703389</name>
</gene>
<evidence type="ECO:0000256" key="1">
    <source>
        <dbReference type="SAM" id="MobiDB-lite"/>
    </source>
</evidence>
<feature type="compositionally biased region" description="Low complexity" evidence="1">
    <location>
        <begin position="1"/>
        <end position="10"/>
    </location>
</feature>
<keyword evidence="3" id="KW-1185">Reference proteome</keyword>
<dbReference type="Proteomes" id="UP001151760">
    <property type="component" value="Unassembled WGS sequence"/>
</dbReference>
<dbReference type="EMBL" id="BQNB010009941">
    <property type="protein sequence ID" value="GJS70548.1"/>
    <property type="molecule type" value="Genomic_DNA"/>
</dbReference>
<name>A0ABQ4Y0K8_9ASTR</name>
<evidence type="ECO:0000313" key="2">
    <source>
        <dbReference type="EMBL" id="GJS70548.1"/>
    </source>
</evidence>
<reference evidence="2" key="1">
    <citation type="journal article" date="2022" name="Int. J. Mol. Sci.">
        <title>Draft Genome of Tanacetum Coccineum: Genomic Comparison of Closely Related Tanacetum-Family Plants.</title>
        <authorList>
            <person name="Yamashiro T."/>
            <person name="Shiraishi A."/>
            <person name="Nakayama K."/>
            <person name="Satake H."/>
        </authorList>
    </citation>
    <scope>NUCLEOTIDE SEQUENCE</scope>
</reference>